<accession>A0ABN3H7C5</accession>
<dbReference type="Gene3D" id="3.30.565.10">
    <property type="entry name" value="Histidine kinase-like ATPase, C-terminal domain"/>
    <property type="match status" value="1"/>
</dbReference>
<feature type="transmembrane region" description="Helical" evidence="4">
    <location>
        <begin position="134"/>
        <end position="158"/>
    </location>
</feature>
<dbReference type="Proteomes" id="UP001501170">
    <property type="component" value="Unassembled WGS sequence"/>
</dbReference>
<feature type="transmembrane region" description="Helical" evidence="4">
    <location>
        <begin position="47"/>
        <end position="66"/>
    </location>
</feature>
<evidence type="ECO:0000313" key="6">
    <source>
        <dbReference type="EMBL" id="GAA2371256.1"/>
    </source>
</evidence>
<evidence type="ECO:0000256" key="2">
    <source>
        <dbReference type="ARBA" id="ARBA00022777"/>
    </source>
</evidence>
<keyword evidence="4" id="KW-1133">Transmembrane helix</keyword>
<feature type="transmembrane region" description="Helical" evidence="4">
    <location>
        <begin position="108"/>
        <end position="127"/>
    </location>
</feature>
<feature type="domain" description="Histidine kinase/HSP90-like ATPase" evidence="5">
    <location>
        <begin position="303"/>
        <end position="390"/>
    </location>
</feature>
<feature type="transmembrane region" description="Helical" evidence="4">
    <location>
        <begin position="12"/>
        <end position="35"/>
    </location>
</feature>
<dbReference type="PANTHER" id="PTHR24421">
    <property type="entry name" value="NITRATE/NITRITE SENSOR PROTEIN NARX-RELATED"/>
    <property type="match status" value="1"/>
</dbReference>
<evidence type="ECO:0000256" key="3">
    <source>
        <dbReference type="ARBA" id="ARBA00023012"/>
    </source>
</evidence>
<evidence type="ECO:0000256" key="4">
    <source>
        <dbReference type="SAM" id="Phobius"/>
    </source>
</evidence>
<dbReference type="InterPro" id="IPR050482">
    <property type="entry name" value="Sensor_HK_TwoCompSys"/>
</dbReference>
<protein>
    <recommendedName>
        <fullName evidence="5">Histidine kinase/HSP90-like ATPase domain-containing protein</fullName>
    </recommendedName>
</protein>
<keyword evidence="7" id="KW-1185">Reference proteome</keyword>
<evidence type="ECO:0000259" key="5">
    <source>
        <dbReference type="Pfam" id="PF02518"/>
    </source>
</evidence>
<evidence type="ECO:0000256" key="1">
    <source>
        <dbReference type="ARBA" id="ARBA00022679"/>
    </source>
</evidence>
<evidence type="ECO:0000313" key="7">
    <source>
        <dbReference type="Proteomes" id="UP001501170"/>
    </source>
</evidence>
<dbReference type="EMBL" id="BAAARB010000003">
    <property type="protein sequence ID" value="GAA2371256.1"/>
    <property type="molecule type" value="Genomic_DNA"/>
</dbReference>
<dbReference type="InterPro" id="IPR036890">
    <property type="entry name" value="HATPase_C_sf"/>
</dbReference>
<comment type="caution">
    <text evidence="6">The sequence shown here is derived from an EMBL/GenBank/DDBJ whole genome shotgun (WGS) entry which is preliminary data.</text>
</comment>
<sequence>MPASRSVPSVSARMQATGTTVFGFTYLGIFFLAPSDLDRYFALTGHWWRWLGIAVVLASALAVVAVGVTRRIDRLEPVAVGCALAFLALIAAWFAGWDGHVGQVPANGFDHGIVFIPQIASCLLVLCGRLGFAVANLVVAGGLSLLVASIASGGVAWVDLAAGLWVLALAGIYLGICWAVMSAAHRFDEQRQEAAARAVALLRSNVRDAERRRIDAMVHDRLIALLTALRPGPLSVGFRQSISGVLDELANWSTEVEPGAERIRATEFLQRLRLSVDDLGSGVEVEAVVSAPPGTEFPAAAADTVIEAVGEAVRNFHRHAGPEASGAVLCGVGPDRISAVVVDDGVGFDPEAIPAHRIGVALGILERMRQLDGGTSRVVSAPGAGTRVELGWADPGADR</sequence>
<keyword evidence="1" id="KW-0808">Transferase</keyword>
<dbReference type="Pfam" id="PF02518">
    <property type="entry name" value="HATPase_c"/>
    <property type="match status" value="1"/>
</dbReference>
<keyword evidence="4" id="KW-0812">Transmembrane</keyword>
<dbReference type="RefSeq" id="WP_062365890.1">
    <property type="nucleotide sequence ID" value="NZ_BAAARB010000003.1"/>
</dbReference>
<proteinExistence type="predicted"/>
<organism evidence="6 7">
    <name type="scientific">Gordonia cholesterolivorans</name>
    <dbReference type="NCBI Taxonomy" id="559625"/>
    <lineage>
        <taxon>Bacteria</taxon>
        <taxon>Bacillati</taxon>
        <taxon>Actinomycetota</taxon>
        <taxon>Actinomycetes</taxon>
        <taxon>Mycobacteriales</taxon>
        <taxon>Gordoniaceae</taxon>
        <taxon>Gordonia</taxon>
    </lineage>
</organism>
<reference evidence="6 7" key="1">
    <citation type="journal article" date="2019" name="Int. J. Syst. Evol. Microbiol.">
        <title>The Global Catalogue of Microorganisms (GCM) 10K type strain sequencing project: providing services to taxonomists for standard genome sequencing and annotation.</title>
        <authorList>
            <consortium name="The Broad Institute Genomics Platform"/>
            <consortium name="The Broad Institute Genome Sequencing Center for Infectious Disease"/>
            <person name="Wu L."/>
            <person name="Ma J."/>
        </authorList>
    </citation>
    <scope>NUCLEOTIDE SEQUENCE [LARGE SCALE GENOMIC DNA]</scope>
    <source>
        <strain evidence="6 7">JCM 16227</strain>
    </source>
</reference>
<gene>
    <name evidence="6" type="ORF">GCM10009855_08200</name>
</gene>
<feature type="transmembrane region" description="Helical" evidence="4">
    <location>
        <begin position="164"/>
        <end position="184"/>
    </location>
</feature>
<dbReference type="InterPro" id="IPR003594">
    <property type="entry name" value="HATPase_dom"/>
</dbReference>
<name>A0ABN3H7C5_9ACTN</name>
<keyword evidence="4" id="KW-0472">Membrane</keyword>
<keyword evidence="3" id="KW-0902">Two-component regulatory system</keyword>
<dbReference type="SUPFAM" id="SSF55874">
    <property type="entry name" value="ATPase domain of HSP90 chaperone/DNA topoisomerase II/histidine kinase"/>
    <property type="match status" value="1"/>
</dbReference>
<keyword evidence="2" id="KW-0418">Kinase</keyword>
<feature type="transmembrane region" description="Helical" evidence="4">
    <location>
        <begin position="78"/>
        <end position="96"/>
    </location>
</feature>